<protein>
    <submittedName>
        <fullName evidence="2">Uncharacterized protein</fullName>
    </submittedName>
</protein>
<evidence type="ECO:0000256" key="1">
    <source>
        <dbReference type="SAM" id="MobiDB-lite"/>
    </source>
</evidence>
<comment type="caution">
    <text evidence="2">The sequence shown here is derived from an EMBL/GenBank/DDBJ whole genome shotgun (WGS) entry which is preliminary data.</text>
</comment>
<evidence type="ECO:0000313" key="2">
    <source>
        <dbReference type="EMBL" id="EUC58600.1"/>
    </source>
</evidence>
<sequence length="87" mass="10256">MIARQEYEELDNPKQTTRGPDFMHTLDVALERIRVNQKTEPERVEQFFKDLMENDEQKYSKAVNNAVDANERDEWQKKVELATSGLV</sequence>
<dbReference type="Proteomes" id="UP000030108">
    <property type="component" value="Unassembled WGS sequence"/>
</dbReference>
<dbReference type="AlphaFoldDB" id="A0A0A1UIH1"/>
<dbReference type="EMBL" id="JATN01000321">
    <property type="protein sequence ID" value="EUC58600.1"/>
    <property type="molecule type" value="Genomic_DNA"/>
</dbReference>
<evidence type="ECO:0000313" key="3">
    <source>
        <dbReference type="Proteomes" id="UP000030108"/>
    </source>
</evidence>
<feature type="non-terminal residue" evidence="2">
    <location>
        <position position="87"/>
    </location>
</feature>
<name>A0A0A1UIH1_9AGAM</name>
<organism evidence="2 3">
    <name type="scientific">Rhizoctonia solani AG-3 Rhs1AP</name>
    <dbReference type="NCBI Taxonomy" id="1086054"/>
    <lineage>
        <taxon>Eukaryota</taxon>
        <taxon>Fungi</taxon>
        <taxon>Dikarya</taxon>
        <taxon>Basidiomycota</taxon>
        <taxon>Agaricomycotina</taxon>
        <taxon>Agaricomycetes</taxon>
        <taxon>Cantharellales</taxon>
        <taxon>Ceratobasidiaceae</taxon>
        <taxon>Rhizoctonia</taxon>
    </lineage>
</organism>
<accession>A0A0A1UIH1</accession>
<proteinExistence type="predicted"/>
<feature type="region of interest" description="Disordered" evidence="1">
    <location>
        <begin position="1"/>
        <end position="21"/>
    </location>
</feature>
<gene>
    <name evidence="2" type="ORF">RSOL_267750</name>
</gene>
<reference evidence="3" key="1">
    <citation type="journal article" date="2014" name="Genome Announc.">
        <title>Draft genome sequence of the plant-pathogenic soil fungus Rhizoctonia solani anastomosis group 3 strain Rhs1AP.</title>
        <authorList>
            <person name="Cubeta M.A."/>
            <person name="Thomas E."/>
            <person name="Dean R.A."/>
            <person name="Jabaji S."/>
            <person name="Neate S.M."/>
            <person name="Tavantzis S."/>
            <person name="Toda T."/>
            <person name="Vilgalys R."/>
            <person name="Bharathan N."/>
            <person name="Fedorova-Abrams N."/>
            <person name="Pakala S.B."/>
            <person name="Pakala S.M."/>
            <person name="Zafar N."/>
            <person name="Joardar V."/>
            <person name="Losada L."/>
            <person name="Nierman W.C."/>
        </authorList>
    </citation>
    <scope>NUCLEOTIDE SEQUENCE [LARGE SCALE GENOMIC DNA]</scope>
    <source>
        <strain evidence="3">AG-3</strain>
    </source>
</reference>